<dbReference type="PANTHER" id="PTHR35176">
    <property type="entry name" value="HEME OXYGENASE HI_0854-RELATED"/>
    <property type="match status" value="1"/>
</dbReference>
<evidence type="ECO:0000256" key="1">
    <source>
        <dbReference type="ARBA" id="ARBA00023002"/>
    </source>
</evidence>
<dbReference type="InterPro" id="IPR052019">
    <property type="entry name" value="F420H2_bilvrd_red/Heme_oxyg"/>
</dbReference>
<protein>
    <submittedName>
        <fullName evidence="3">PPOX class F420-dependent oxidoreductase</fullName>
        <ecNumber evidence="3">1.-.-.-</ecNumber>
    </submittedName>
</protein>
<organism evidence="3 4">
    <name type="scientific">Gordonia sesuvii</name>
    <dbReference type="NCBI Taxonomy" id="3116777"/>
    <lineage>
        <taxon>Bacteria</taxon>
        <taxon>Bacillati</taxon>
        <taxon>Actinomycetota</taxon>
        <taxon>Actinomycetes</taxon>
        <taxon>Mycobacteriales</taxon>
        <taxon>Gordoniaceae</taxon>
        <taxon>Gordonia</taxon>
    </lineage>
</organism>
<comment type="caution">
    <text evidence="3">The sequence shown here is derived from an EMBL/GenBank/DDBJ whole genome shotgun (WGS) entry which is preliminary data.</text>
</comment>
<dbReference type="InterPro" id="IPR011576">
    <property type="entry name" value="Pyridox_Oxase_N"/>
</dbReference>
<evidence type="ECO:0000259" key="2">
    <source>
        <dbReference type="Pfam" id="PF01243"/>
    </source>
</evidence>
<dbReference type="EC" id="1.-.-.-" evidence="3"/>
<evidence type="ECO:0000313" key="3">
    <source>
        <dbReference type="EMBL" id="MEE3853332.1"/>
    </source>
</evidence>
<dbReference type="EMBL" id="JAZDUF010000009">
    <property type="protein sequence ID" value="MEE3853332.1"/>
    <property type="molecule type" value="Genomic_DNA"/>
</dbReference>
<sequence length="130" mass="14479">MTTQMTERKLSDPDVLEYLATQKLGRLATVDRHGAPQNNPVGFWVNEELGTIDIGGLSLSTSRKFRNLAHNDRVAFVVDDLASVTPWRVRMVEIRGRGEQITDAPSPRPGMDSALIRVHPERIIAFGITD</sequence>
<gene>
    <name evidence="3" type="ORF">VZC37_23545</name>
</gene>
<proteinExistence type="predicted"/>
<dbReference type="Proteomes" id="UP001347146">
    <property type="component" value="Unassembled WGS sequence"/>
</dbReference>
<keyword evidence="1 3" id="KW-0560">Oxidoreductase</keyword>
<accession>A0ABU7MJN3</accession>
<dbReference type="Gene3D" id="2.30.110.10">
    <property type="entry name" value="Electron Transport, Fmn-binding Protein, Chain A"/>
    <property type="match status" value="1"/>
</dbReference>
<reference evidence="3 4" key="1">
    <citation type="submission" date="2024-01" db="EMBL/GenBank/DDBJ databases">
        <title>Draft genome sequence of Gordonia sp. LSe1-13.</title>
        <authorList>
            <person name="Suphannarot A."/>
            <person name="Mingma R."/>
        </authorList>
    </citation>
    <scope>NUCLEOTIDE SEQUENCE [LARGE SCALE GENOMIC DNA]</scope>
    <source>
        <strain evidence="3 4">LSe1-13</strain>
    </source>
</reference>
<dbReference type="RefSeq" id="WP_330436377.1">
    <property type="nucleotide sequence ID" value="NZ_JAZDUF010000009.1"/>
</dbReference>
<dbReference type="InterPro" id="IPR024031">
    <property type="entry name" value="MSMEG_5819/OxyR"/>
</dbReference>
<evidence type="ECO:0000313" key="4">
    <source>
        <dbReference type="Proteomes" id="UP001347146"/>
    </source>
</evidence>
<dbReference type="GO" id="GO:0016491">
    <property type="term" value="F:oxidoreductase activity"/>
    <property type="evidence" value="ECO:0007669"/>
    <property type="project" value="UniProtKB-KW"/>
</dbReference>
<feature type="domain" description="Pyridoxamine 5'-phosphate oxidase N-terminal" evidence="2">
    <location>
        <begin position="13"/>
        <end position="109"/>
    </location>
</feature>
<dbReference type="NCBIfam" id="TIGR04023">
    <property type="entry name" value="PPOX_MSMEG_5819"/>
    <property type="match status" value="1"/>
</dbReference>
<dbReference type="Pfam" id="PF01243">
    <property type="entry name" value="PNPOx_N"/>
    <property type="match status" value="1"/>
</dbReference>
<keyword evidence="4" id="KW-1185">Reference proteome</keyword>
<dbReference type="SUPFAM" id="SSF50475">
    <property type="entry name" value="FMN-binding split barrel"/>
    <property type="match status" value="1"/>
</dbReference>
<name>A0ABU7MJN3_9ACTN</name>
<dbReference type="PANTHER" id="PTHR35176:SF6">
    <property type="entry name" value="HEME OXYGENASE HI_0854-RELATED"/>
    <property type="match status" value="1"/>
</dbReference>
<dbReference type="InterPro" id="IPR012349">
    <property type="entry name" value="Split_barrel_FMN-bd"/>
</dbReference>